<dbReference type="GO" id="GO:0000027">
    <property type="term" value="P:ribosomal large subunit assembly"/>
    <property type="evidence" value="ECO:0007669"/>
    <property type="project" value="TreeGrafter"/>
</dbReference>
<feature type="region of interest" description="Disordered" evidence="1">
    <location>
        <begin position="371"/>
        <end position="456"/>
    </location>
</feature>
<evidence type="ECO:0000259" key="2">
    <source>
        <dbReference type="PROSITE" id="PS50833"/>
    </source>
</evidence>
<dbReference type="GO" id="GO:0006364">
    <property type="term" value="P:rRNA processing"/>
    <property type="evidence" value="ECO:0007669"/>
    <property type="project" value="InterPro"/>
</dbReference>
<feature type="compositionally biased region" description="Low complexity" evidence="1">
    <location>
        <begin position="381"/>
        <end position="394"/>
    </location>
</feature>
<feature type="compositionally biased region" description="Basic and acidic residues" evidence="1">
    <location>
        <begin position="18"/>
        <end position="27"/>
    </location>
</feature>
<dbReference type="InterPro" id="IPR007109">
    <property type="entry name" value="Brix"/>
</dbReference>
<dbReference type="PANTHER" id="PTHR12661:SF5">
    <property type="entry name" value="SUPPRESSOR OF SWI4 1 HOMOLOG"/>
    <property type="match status" value="1"/>
</dbReference>
<feature type="region of interest" description="Disordered" evidence="1">
    <location>
        <begin position="316"/>
        <end position="341"/>
    </location>
</feature>
<dbReference type="InterPro" id="IPR045112">
    <property type="entry name" value="PPAN-like"/>
</dbReference>
<feature type="compositionally biased region" description="Basic residues" evidence="1">
    <location>
        <begin position="433"/>
        <end position="456"/>
    </location>
</feature>
<feature type="compositionally biased region" description="Low complexity" evidence="1">
    <location>
        <begin position="401"/>
        <end position="412"/>
    </location>
</feature>
<dbReference type="Pfam" id="PF04427">
    <property type="entry name" value="Brix"/>
    <property type="match status" value="1"/>
</dbReference>
<dbReference type="PROSITE" id="PS50833">
    <property type="entry name" value="BRIX"/>
    <property type="match status" value="1"/>
</dbReference>
<dbReference type="AlphaFoldDB" id="A0A1I8H7H3"/>
<feature type="compositionally biased region" description="Basic residues" evidence="1">
    <location>
        <begin position="1"/>
        <end position="15"/>
    </location>
</feature>
<proteinExistence type="predicted"/>
<evidence type="ECO:0000256" key="1">
    <source>
        <dbReference type="SAM" id="MobiDB-lite"/>
    </source>
</evidence>
<protein>
    <submittedName>
        <fullName evidence="4">Brix domain-containing protein</fullName>
    </submittedName>
</protein>
<feature type="domain" description="Brix" evidence="2">
    <location>
        <begin position="28"/>
        <end position="294"/>
    </location>
</feature>
<sequence length="493" mass="54421">MARKNKKGRAKRRNKAQPGREEEEKAKPHTMIFSRAGVGKFVKQLATDLRLAFEPYTAMRLRFSKSNVLKDAVAIAGKFAVSHLVYFTHPSDSINMRIVACPHGPTLTFRVLSYCLRADVLSAARRINSSASIYQHPPLLIMNGFTGEGRQLRLLTTTFRSLLPSLNLQQLNLRTVRRCLLLNYDPETDQIQLRHYSVRLAPRGVSKAVRRLRRKKVPDLSRYTDFNDFVNGAGCASDSGLSDADFDGDHNTIDCLPVGVGPANPQGGASAVRLTELGPRIELQLLKVEEGVNSGAVLYHKFVMKTPEQLVELDSRARRKRRLKAKRRSDQADRVTAKAEERLRHKRRCLEGMVAAGQLSAEEADRLLKEEAKGDGEGEGESAAGANGDDAAAPPKKKTRLSSSGLAKSSAAGKDKKTVRAKALAKKSPAGKAKAKSGIKKKSTKLTARKKSAGVRKAGRAKEVTELFSFLRKRILHLQYVNNANFFCLVEIT</sequence>
<reference evidence="4" key="1">
    <citation type="submission" date="2016-11" db="UniProtKB">
        <authorList>
            <consortium name="WormBaseParasite"/>
        </authorList>
    </citation>
    <scope>IDENTIFICATION</scope>
</reference>
<evidence type="ECO:0000313" key="4">
    <source>
        <dbReference type="WBParaSite" id="maker-uti_cns_0004780-snap-gene-0.3-mRNA-1"/>
    </source>
</evidence>
<name>A0A1I8H7H3_9PLAT</name>
<dbReference type="Proteomes" id="UP000095280">
    <property type="component" value="Unplaced"/>
</dbReference>
<accession>A0A1I8H7H3</accession>
<dbReference type="GO" id="GO:0030687">
    <property type="term" value="C:preribosome, large subunit precursor"/>
    <property type="evidence" value="ECO:0007669"/>
    <property type="project" value="TreeGrafter"/>
</dbReference>
<evidence type="ECO:0000313" key="3">
    <source>
        <dbReference type="Proteomes" id="UP000095280"/>
    </source>
</evidence>
<organism evidence="3 4">
    <name type="scientific">Macrostomum lignano</name>
    <dbReference type="NCBI Taxonomy" id="282301"/>
    <lineage>
        <taxon>Eukaryota</taxon>
        <taxon>Metazoa</taxon>
        <taxon>Spiralia</taxon>
        <taxon>Lophotrochozoa</taxon>
        <taxon>Platyhelminthes</taxon>
        <taxon>Rhabditophora</taxon>
        <taxon>Macrostomorpha</taxon>
        <taxon>Macrostomida</taxon>
        <taxon>Macrostomidae</taxon>
        <taxon>Macrostomum</taxon>
    </lineage>
</organism>
<feature type="region of interest" description="Disordered" evidence="1">
    <location>
        <begin position="1"/>
        <end position="28"/>
    </location>
</feature>
<dbReference type="GO" id="GO:0019843">
    <property type="term" value="F:rRNA binding"/>
    <property type="evidence" value="ECO:0007669"/>
    <property type="project" value="InterPro"/>
</dbReference>
<dbReference type="WBParaSite" id="maker-uti_cns_0004780-snap-gene-0.3-mRNA-1">
    <property type="protein sequence ID" value="maker-uti_cns_0004780-snap-gene-0.3-mRNA-1"/>
    <property type="gene ID" value="maker-uti_cns_0004780-snap-gene-0.3"/>
</dbReference>
<dbReference type="PANTHER" id="PTHR12661">
    <property type="entry name" value="PETER PAN-RELATED"/>
    <property type="match status" value="1"/>
</dbReference>
<keyword evidence="3" id="KW-1185">Reference proteome</keyword>
<dbReference type="SMART" id="SM00879">
    <property type="entry name" value="Brix"/>
    <property type="match status" value="1"/>
</dbReference>
<feature type="compositionally biased region" description="Basic residues" evidence="1">
    <location>
        <begin position="317"/>
        <end position="327"/>
    </location>
</feature>
<feature type="compositionally biased region" description="Basic and acidic residues" evidence="1">
    <location>
        <begin position="328"/>
        <end position="341"/>
    </location>
</feature>